<reference evidence="2" key="1">
    <citation type="submission" date="2017-06" db="EMBL/GenBank/DDBJ databases">
        <authorList>
            <person name="Zhao X."/>
        </authorList>
    </citation>
    <scope>NUCLEOTIDE SEQUENCE [LARGE SCALE GENOMIC DNA]</scope>
</reference>
<protein>
    <submittedName>
        <fullName evidence="1">Uncharacterized protein</fullName>
    </submittedName>
</protein>
<evidence type="ECO:0000313" key="2">
    <source>
        <dbReference type="Proteomes" id="UP000223363"/>
    </source>
</evidence>
<accession>A0A289YMJ1</accession>
<keyword evidence="2" id="KW-1185">Reference proteome</keyword>
<dbReference type="Proteomes" id="UP000223363">
    <property type="component" value="Segment"/>
</dbReference>
<evidence type="ECO:0000313" key="1">
    <source>
        <dbReference type="EMBL" id="ATA65486.1"/>
    </source>
</evidence>
<proteinExistence type="predicted"/>
<organism evidence="1 2">
    <name type="scientific">Serratia phage vB_SmaM_ 2050HW</name>
    <dbReference type="NCBI Taxonomy" id="2024252"/>
    <lineage>
        <taxon>Viruses</taxon>
        <taxon>Duplodnaviria</taxon>
        <taxon>Heunggongvirae</taxon>
        <taxon>Uroviricota</taxon>
        <taxon>Caudoviricetes</taxon>
        <taxon>Chimalliviridae</taxon>
        <taxon>Moabitevirus</taxon>
        <taxon>Moabitevirus mv2050HW</taxon>
    </lineage>
</organism>
<name>A0A289YMJ1_9CAUD</name>
<gene>
    <name evidence="1" type="ORF">2050HW_00151</name>
</gene>
<dbReference type="EMBL" id="MF285618">
    <property type="protein sequence ID" value="ATA65486.1"/>
    <property type="molecule type" value="Genomic_DNA"/>
</dbReference>
<sequence>MKGLKHHEYSLAIERFRKWKKEGFKGADAGLPELLEELNNIPQVIPLWSCIGHPDRPGSQPYITFGVKNGDAPGRYADEIMDEIFVSGILKFEYGLMVAPWHEDEDYIMTEDMLEFTIPTFTIRGTVMGNDVEQNKMAKELFISNIQSIIMKLEAYTGS</sequence>